<accession>A0A6I5RSH1</accession>
<reference evidence="2 3" key="1">
    <citation type="submission" date="2020-02" db="EMBL/GenBank/DDBJ databases">
        <title>Broccoli isolated Pseudomonas sp.</title>
        <authorList>
            <person name="Fujikawa T."/>
            <person name="Sawada H."/>
        </authorList>
    </citation>
    <scope>NUCLEOTIDE SEQUENCE [LARGE SCALE GENOMIC DNA]</scope>
    <source>
        <strain evidence="2 3">JCM 32154</strain>
    </source>
</reference>
<protein>
    <submittedName>
        <fullName evidence="2">Uncharacterized protein</fullName>
    </submittedName>
</protein>
<sequence>MSLWDELKQKAVNANPELAAKAAQALNKAKDLAVEAGQKAAPVLKEAGEKAAAYAQEKTPVLKAQALKAIDDAKVRRAELQEQAKHDKAARDEMIRTMYDISLSPEEVNFIDEPFNHYGRQFYFFVVTGRVLDTQKRNQVHLAAGHSHHSSGGYLINGYGSTGSSSSSSYVSSRNVQEHEFWVKLRDGKEACFQFADKAVRIREGQDITMLFARPAESQTGEMVALYNHSSAENFIIAAPAEINQMFNIYTVEPGFFNKSEVLSTRNRLLLELERRLQQLGTYSAIHGKAAIQAQAIEGEHEA</sequence>
<proteinExistence type="predicted"/>
<evidence type="ECO:0000256" key="1">
    <source>
        <dbReference type="SAM" id="Coils"/>
    </source>
</evidence>
<dbReference type="EMBL" id="JAAHBT010000198">
    <property type="protein sequence ID" value="NES11084.1"/>
    <property type="molecule type" value="Genomic_DNA"/>
</dbReference>
<comment type="caution">
    <text evidence="2">The sequence shown here is derived from an EMBL/GenBank/DDBJ whole genome shotgun (WGS) entry which is preliminary data.</text>
</comment>
<organism evidence="2 3">
    <name type="scientific">Pseudomonas laurentiana</name>
    <dbReference type="NCBI Taxonomy" id="2364649"/>
    <lineage>
        <taxon>Bacteria</taxon>
        <taxon>Pseudomonadati</taxon>
        <taxon>Pseudomonadota</taxon>
        <taxon>Gammaproteobacteria</taxon>
        <taxon>Pseudomonadales</taxon>
        <taxon>Pseudomonadaceae</taxon>
        <taxon>Pseudomonas</taxon>
    </lineage>
</organism>
<keyword evidence="3" id="KW-1185">Reference proteome</keyword>
<dbReference type="AlphaFoldDB" id="A0A6I5RSH1"/>
<feature type="coiled-coil region" evidence="1">
    <location>
        <begin position="63"/>
        <end position="90"/>
    </location>
</feature>
<keyword evidence="1" id="KW-0175">Coiled coil</keyword>
<name>A0A6I5RSH1_9PSED</name>
<evidence type="ECO:0000313" key="3">
    <source>
        <dbReference type="Proteomes" id="UP000471751"/>
    </source>
</evidence>
<dbReference type="RefSeq" id="WP_163938194.1">
    <property type="nucleotide sequence ID" value="NZ_BMQU01000007.1"/>
</dbReference>
<dbReference type="Proteomes" id="UP000471751">
    <property type="component" value="Unassembled WGS sequence"/>
</dbReference>
<gene>
    <name evidence="2" type="ORF">G3O07_17170</name>
</gene>
<evidence type="ECO:0000313" key="2">
    <source>
        <dbReference type="EMBL" id="NES11084.1"/>
    </source>
</evidence>